<dbReference type="SUPFAM" id="SSF109604">
    <property type="entry name" value="HD-domain/PDEase-like"/>
    <property type="match status" value="1"/>
</dbReference>
<proteinExistence type="predicted"/>
<accession>A0A9E7IVM3</accession>
<dbReference type="Proteomes" id="UP000831151">
    <property type="component" value="Chromosome"/>
</dbReference>
<dbReference type="AlphaFoldDB" id="A0A9E7IVM3"/>
<reference evidence="1" key="1">
    <citation type="submission" date="2022-04" db="EMBL/GenBank/DDBJ databases">
        <title>Complete genome sequences of Ezakiella coagulans and Fenollaria massiliensis.</title>
        <authorList>
            <person name="France M.T."/>
            <person name="Clifford J."/>
            <person name="Narina S."/>
            <person name="Rutt L."/>
            <person name="Ravel J."/>
        </authorList>
    </citation>
    <scope>NUCLEOTIDE SEQUENCE</scope>
    <source>
        <strain evidence="1">C0061C2</strain>
    </source>
</reference>
<dbReference type="KEGG" id="fms:M1R53_03435"/>
<name>A0A9E7IVM3_9FIRM</name>
<keyword evidence="2" id="KW-1185">Reference proteome</keyword>
<protein>
    <submittedName>
        <fullName evidence="1">GTP pyrophosphokinase</fullName>
    </submittedName>
</protein>
<sequence>MIDWFKAFIIMFKAHKGQKDKGGGAYFLHPLRVSLNIKDKRAKVIGLLHDVIEDSDKYKLSDFNFLDEEQVEALKTLTHDKSVHYFDYIDKIKKNPLARKVKLSDLKDNMNLKRLKEITEKDRERFAKYEKARKILLDAEEYNI</sequence>
<gene>
    <name evidence="1" type="ORF">M1R53_03435</name>
</gene>
<evidence type="ECO:0000313" key="1">
    <source>
        <dbReference type="EMBL" id="UQK59708.1"/>
    </source>
</evidence>
<dbReference type="RefSeq" id="WP_249243076.1">
    <property type="nucleotide sequence ID" value="NZ_CP096649.1"/>
</dbReference>
<evidence type="ECO:0000313" key="2">
    <source>
        <dbReference type="Proteomes" id="UP000831151"/>
    </source>
</evidence>
<organism evidence="1 2">
    <name type="scientific">Fenollaria massiliensis</name>
    <dbReference type="NCBI Taxonomy" id="938288"/>
    <lineage>
        <taxon>Bacteria</taxon>
        <taxon>Bacillati</taxon>
        <taxon>Bacillota</taxon>
        <taxon>Clostridia</taxon>
        <taxon>Eubacteriales</taxon>
        <taxon>Fenollaria</taxon>
    </lineage>
</organism>
<dbReference type="Gene3D" id="1.10.3210.10">
    <property type="entry name" value="Hypothetical protein af1432"/>
    <property type="match status" value="1"/>
</dbReference>
<dbReference type="EMBL" id="CP096649">
    <property type="protein sequence ID" value="UQK59708.1"/>
    <property type="molecule type" value="Genomic_DNA"/>
</dbReference>